<sequence>MEGALAAAAAITDQRQKIEHYRLILASVLSSSPVDTSLAKRFIDHSARSRPLILRRLGLLLSSLVCSFLRAGSGKAGGGRPEGDRSLRFSSDPTQSRVLIIREKLAELYESEQQWSKAAQMLSGIDLDSGVR</sequence>
<evidence type="ECO:0000313" key="1">
    <source>
        <dbReference type="EMBL" id="RRT34247.1"/>
    </source>
</evidence>
<dbReference type="AlphaFoldDB" id="A0A426X430"/>
<protein>
    <submittedName>
        <fullName evidence="1">Uncharacterized protein</fullName>
    </submittedName>
</protein>
<organism evidence="1 2">
    <name type="scientific">Ensete ventricosum</name>
    <name type="common">Abyssinian banana</name>
    <name type="synonym">Musa ensete</name>
    <dbReference type="NCBI Taxonomy" id="4639"/>
    <lineage>
        <taxon>Eukaryota</taxon>
        <taxon>Viridiplantae</taxon>
        <taxon>Streptophyta</taxon>
        <taxon>Embryophyta</taxon>
        <taxon>Tracheophyta</taxon>
        <taxon>Spermatophyta</taxon>
        <taxon>Magnoliopsida</taxon>
        <taxon>Liliopsida</taxon>
        <taxon>Zingiberales</taxon>
        <taxon>Musaceae</taxon>
        <taxon>Ensete</taxon>
    </lineage>
</organism>
<evidence type="ECO:0000313" key="2">
    <source>
        <dbReference type="Proteomes" id="UP000287651"/>
    </source>
</evidence>
<comment type="caution">
    <text evidence="1">The sequence shown here is derived from an EMBL/GenBank/DDBJ whole genome shotgun (WGS) entry which is preliminary data.</text>
</comment>
<gene>
    <name evidence="1" type="ORF">B296_00055683</name>
</gene>
<dbReference type="EMBL" id="AMZH03027212">
    <property type="protein sequence ID" value="RRT34247.1"/>
    <property type="molecule type" value="Genomic_DNA"/>
</dbReference>
<proteinExistence type="predicted"/>
<dbReference type="Proteomes" id="UP000287651">
    <property type="component" value="Unassembled WGS sequence"/>
</dbReference>
<name>A0A426X430_ENSVE</name>
<accession>A0A426X430</accession>
<reference evidence="1 2" key="1">
    <citation type="journal article" date="2014" name="Agronomy (Basel)">
        <title>A Draft Genome Sequence for Ensete ventricosum, the Drought-Tolerant Tree Against Hunger.</title>
        <authorList>
            <person name="Harrison J."/>
            <person name="Moore K.A."/>
            <person name="Paszkiewicz K."/>
            <person name="Jones T."/>
            <person name="Grant M."/>
            <person name="Ambacheew D."/>
            <person name="Muzemil S."/>
            <person name="Studholme D.J."/>
        </authorList>
    </citation>
    <scope>NUCLEOTIDE SEQUENCE [LARGE SCALE GENOMIC DNA]</scope>
</reference>